<dbReference type="PANTHER" id="PTHR24220:SF685">
    <property type="entry name" value="ABC TRANSPORTER RELATED"/>
    <property type="match status" value="1"/>
</dbReference>
<dbReference type="InterPro" id="IPR017911">
    <property type="entry name" value="MacB-like_ATP-bd"/>
</dbReference>
<accession>A0A2W2CGY8</accession>
<dbReference type="GO" id="GO:0005886">
    <property type="term" value="C:plasma membrane"/>
    <property type="evidence" value="ECO:0007669"/>
    <property type="project" value="TreeGrafter"/>
</dbReference>
<dbReference type="SMART" id="SM00382">
    <property type="entry name" value="AAA"/>
    <property type="match status" value="1"/>
</dbReference>
<dbReference type="InterPro" id="IPR015854">
    <property type="entry name" value="ABC_transpr_LolD-like"/>
</dbReference>
<keyword evidence="1" id="KW-0813">Transport</keyword>
<dbReference type="InterPro" id="IPR027417">
    <property type="entry name" value="P-loop_NTPase"/>
</dbReference>
<dbReference type="InterPro" id="IPR003593">
    <property type="entry name" value="AAA+_ATPase"/>
</dbReference>
<dbReference type="CDD" id="cd03255">
    <property type="entry name" value="ABC_MJ0796_LolCDE_FtsE"/>
    <property type="match status" value="1"/>
</dbReference>
<dbReference type="PANTHER" id="PTHR24220">
    <property type="entry name" value="IMPORT ATP-BINDING PROTEIN"/>
    <property type="match status" value="1"/>
</dbReference>
<evidence type="ECO:0000256" key="1">
    <source>
        <dbReference type="ARBA" id="ARBA00022448"/>
    </source>
</evidence>
<keyword evidence="6" id="KW-1185">Reference proteome</keyword>
<dbReference type="GO" id="GO:0005524">
    <property type="term" value="F:ATP binding"/>
    <property type="evidence" value="ECO:0007669"/>
    <property type="project" value="UniProtKB-KW"/>
</dbReference>
<organism evidence="5 6">
    <name type="scientific">Micromonospora endophytica</name>
    <dbReference type="NCBI Taxonomy" id="515350"/>
    <lineage>
        <taxon>Bacteria</taxon>
        <taxon>Bacillati</taxon>
        <taxon>Actinomycetota</taxon>
        <taxon>Actinomycetes</taxon>
        <taxon>Micromonosporales</taxon>
        <taxon>Micromonosporaceae</taxon>
        <taxon>Micromonospora</taxon>
    </lineage>
</organism>
<comment type="caution">
    <text evidence="5">The sequence shown here is derived from an EMBL/GenBank/DDBJ whole genome shotgun (WGS) entry which is preliminary data.</text>
</comment>
<evidence type="ECO:0000256" key="3">
    <source>
        <dbReference type="ARBA" id="ARBA00022840"/>
    </source>
</evidence>
<proteinExistence type="predicted"/>
<dbReference type="EMBL" id="POTX01000036">
    <property type="protein sequence ID" value="PZF98665.1"/>
    <property type="molecule type" value="Genomic_DNA"/>
</dbReference>
<dbReference type="OrthoDB" id="9802264at2"/>
<dbReference type="GO" id="GO:0016887">
    <property type="term" value="F:ATP hydrolysis activity"/>
    <property type="evidence" value="ECO:0007669"/>
    <property type="project" value="InterPro"/>
</dbReference>
<dbReference type="GO" id="GO:0098796">
    <property type="term" value="C:membrane protein complex"/>
    <property type="evidence" value="ECO:0007669"/>
    <property type="project" value="UniProtKB-ARBA"/>
</dbReference>
<dbReference type="InterPro" id="IPR003439">
    <property type="entry name" value="ABC_transporter-like_ATP-bd"/>
</dbReference>
<keyword evidence="2" id="KW-0547">Nucleotide-binding</keyword>
<dbReference type="SUPFAM" id="SSF52540">
    <property type="entry name" value="P-loop containing nucleoside triphosphate hydrolases"/>
    <property type="match status" value="1"/>
</dbReference>
<keyword evidence="3 5" id="KW-0067">ATP-binding</keyword>
<sequence>MTDTTERTAQPVPPELSDRTVAVRADGVTKRYGLGENAVVALDDVTIDLTRGEFTAIMGPSGSGKSTLMHCLAGLDTVDAGRVFLGGDELTQMNDKQLTRLRRDRIGFIFQSFNLIPTLSALENIILPMSVAGRQPDAEWLDTVIETTGLRERLEHRPSQLSGGQQQRVACARALAGRPDVIFADEPTGNLDSRSGGEVLKFLRESVRSGGQTIVMVTHDPVAAGYTDHVVFLADGRLIDRLQEPTRATVLERMKDLDTRVAAVEKEPRA</sequence>
<name>A0A2W2CGY8_9ACTN</name>
<dbReference type="Pfam" id="PF00005">
    <property type="entry name" value="ABC_tran"/>
    <property type="match status" value="1"/>
</dbReference>
<evidence type="ECO:0000259" key="4">
    <source>
        <dbReference type="PROSITE" id="PS50893"/>
    </source>
</evidence>
<feature type="domain" description="ABC transporter" evidence="4">
    <location>
        <begin position="23"/>
        <end position="260"/>
    </location>
</feature>
<dbReference type="Proteomes" id="UP000248627">
    <property type="component" value="Unassembled WGS sequence"/>
</dbReference>
<evidence type="ECO:0000313" key="5">
    <source>
        <dbReference type="EMBL" id="PZF98665.1"/>
    </source>
</evidence>
<dbReference type="AlphaFoldDB" id="A0A2W2CGY8"/>
<dbReference type="PROSITE" id="PS50893">
    <property type="entry name" value="ABC_TRANSPORTER_2"/>
    <property type="match status" value="1"/>
</dbReference>
<dbReference type="RefSeq" id="WP_111242638.1">
    <property type="nucleotide sequence ID" value="NZ_POTX01000036.1"/>
</dbReference>
<dbReference type="Gene3D" id="3.40.50.300">
    <property type="entry name" value="P-loop containing nucleotide triphosphate hydrolases"/>
    <property type="match status" value="1"/>
</dbReference>
<evidence type="ECO:0000313" key="6">
    <source>
        <dbReference type="Proteomes" id="UP000248627"/>
    </source>
</evidence>
<dbReference type="GO" id="GO:0022857">
    <property type="term" value="F:transmembrane transporter activity"/>
    <property type="evidence" value="ECO:0007669"/>
    <property type="project" value="TreeGrafter"/>
</dbReference>
<evidence type="ECO:0000256" key="2">
    <source>
        <dbReference type="ARBA" id="ARBA00022741"/>
    </source>
</evidence>
<reference evidence="5 6" key="1">
    <citation type="submission" date="2018-01" db="EMBL/GenBank/DDBJ databases">
        <title>Draft genome sequence of Jishengella endophytica.</title>
        <authorList>
            <person name="Sahin N."/>
            <person name="Ay H."/>
            <person name="Saygin H."/>
        </authorList>
    </citation>
    <scope>NUCLEOTIDE SEQUENCE [LARGE SCALE GENOMIC DNA]</scope>
    <source>
        <strain evidence="5 6">DSM 45430</strain>
    </source>
</reference>
<protein>
    <submittedName>
        <fullName evidence="5">Peptide ABC transporter ATP-binding protein</fullName>
    </submittedName>
</protein>
<dbReference type="FunFam" id="3.40.50.300:FF:000032">
    <property type="entry name" value="Export ABC transporter ATP-binding protein"/>
    <property type="match status" value="1"/>
</dbReference>
<gene>
    <name evidence="5" type="ORF">C1I93_08270</name>
</gene>